<feature type="compositionally biased region" description="Low complexity" evidence="5">
    <location>
        <begin position="273"/>
        <end position="288"/>
    </location>
</feature>
<keyword evidence="6" id="KW-1133">Transmembrane helix</keyword>
<dbReference type="SMART" id="SM00411">
    <property type="entry name" value="BHL"/>
    <property type="match status" value="1"/>
</dbReference>
<evidence type="ECO:0000313" key="7">
    <source>
        <dbReference type="EMBL" id="MCP9291116.1"/>
    </source>
</evidence>
<dbReference type="PRINTS" id="PR01727">
    <property type="entry name" value="DNABINDINGHU"/>
</dbReference>
<keyword evidence="2" id="KW-0226">DNA condensation</keyword>
<feature type="transmembrane region" description="Helical" evidence="6">
    <location>
        <begin position="226"/>
        <end position="247"/>
    </location>
</feature>
<name>A0A9X2RD24_9BACT</name>
<feature type="compositionally biased region" description="Polar residues" evidence="5">
    <location>
        <begin position="297"/>
        <end position="323"/>
    </location>
</feature>
<evidence type="ECO:0000256" key="3">
    <source>
        <dbReference type="ARBA" id="ARBA00023125"/>
    </source>
</evidence>
<protein>
    <submittedName>
        <fullName evidence="7">HU family DNA-binding protein</fullName>
    </submittedName>
</protein>
<feature type="compositionally biased region" description="Basic and acidic residues" evidence="5">
    <location>
        <begin position="118"/>
        <end position="137"/>
    </location>
</feature>
<evidence type="ECO:0000256" key="1">
    <source>
        <dbReference type="ARBA" id="ARBA00010529"/>
    </source>
</evidence>
<feature type="region of interest" description="Disordered" evidence="5">
    <location>
        <begin position="257"/>
        <end position="323"/>
    </location>
</feature>
<reference evidence="7" key="1">
    <citation type="submission" date="2022-06" db="EMBL/GenBank/DDBJ databases">
        <title>Gracilimonas sp. CAU 1638 isolated from sea sediment.</title>
        <authorList>
            <person name="Kim W."/>
        </authorList>
    </citation>
    <scope>NUCLEOTIDE SEQUENCE</scope>
    <source>
        <strain evidence="7">CAU 1638</strain>
    </source>
</reference>
<keyword evidence="3 7" id="KW-0238">DNA-binding</keyword>
<feature type="compositionally biased region" description="Basic and acidic residues" evidence="5">
    <location>
        <begin position="100"/>
        <end position="111"/>
    </location>
</feature>
<dbReference type="AlphaFoldDB" id="A0A9X2RD24"/>
<dbReference type="PANTHER" id="PTHR33175">
    <property type="entry name" value="DNA-BINDING PROTEIN HU"/>
    <property type="match status" value="1"/>
</dbReference>
<comment type="similarity">
    <text evidence="1 4">Belongs to the bacterial histone-like protein family.</text>
</comment>
<dbReference type="InterPro" id="IPR000119">
    <property type="entry name" value="Hist_DNA-bd"/>
</dbReference>
<accession>A0A9X2RD24</accession>
<feature type="region of interest" description="Disordered" evidence="5">
    <location>
        <begin position="100"/>
        <end position="218"/>
    </location>
</feature>
<comment type="caution">
    <text evidence="7">The sequence shown here is derived from an EMBL/GenBank/DDBJ whole genome shotgun (WGS) entry which is preliminary data.</text>
</comment>
<dbReference type="RefSeq" id="WP_255133766.1">
    <property type="nucleotide sequence ID" value="NZ_JANDBC010000001.1"/>
</dbReference>
<dbReference type="EMBL" id="JANDBC010000001">
    <property type="protein sequence ID" value="MCP9291116.1"/>
    <property type="molecule type" value="Genomic_DNA"/>
</dbReference>
<evidence type="ECO:0000256" key="4">
    <source>
        <dbReference type="RuleBase" id="RU003939"/>
    </source>
</evidence>
<dbReference type="GO" id="GO:0005829">
    <property type="term" value="C:cytosol"/>
    <property type="evidence" value="ECO:0007669"/>
    <property type="project" value="TreeGrafter"/>
</dbReference>
<feature type="region of interest" description="Disordered" evidence="5">
    <location>
        <begin position="59"/>
        <end position="80"/>
    </location>
</feature>
<evidence type="ECO:0000313" key="8">
    <source>
        <dbReference type="Proteomes" id="UP001139125"/>
    </source>
</evidence>
<dbReference type="Proteomes" id="UP001139125">
    <property type="component" value="Unassembled WGS sequence"/>
</dbReference>
<gene>
    <name evidence="7" type="ORF">NM125_05935</name>
</gene>
<keyword evidence="8" id="KW-1185">Reference proteome</keyword>
<organism evidence="7 8">
    <name type="scientific">Gracilimonas sediminicola</name>
    <dbReference type="NCBI Taxonomy" id="2952158"/>
    <lineage>
        <taxon>Bacteria</taxon>
        <taxon>Pseudomonadati</taxon>
        <taxon>Balneolota</taxon>
        <taxon>Balneolia</taxon>
        <taxon>Balneolales</taxon>
        <taxon>Balneolaceae</taxon>
        <taxon>Gracilimonas</taxon>
    </lineage>
</organism>
<sequence>MSNKVTYGEIIEALSRKTDFSKQKSEAFAKALISRVKQELEETGKASITNFGSFKVKEVAERQGQNPQTGEPITIPAHKRVSFTPYKALKEDVNANFAHLETELLGEKPEEKDEESDEPKTSSEEKKEQEPEEKVKETIFQFDDEPEDDSEPEDDELEEEKAKETSEQEPVEEDTRDEDPFAFDVQEPEEEPEEAELDPEPEPEPELESPADKPFIREGKKEGNNLALIMILAALLAVALVSVWWFFLRTEPTNMPAQQAKVEQPRVQQIPNNQSSESAESNETAQETNESEKLHNPVQSETQTAASSGTVKEKSSAPTGKTSTSTYMVKKDEWYWVIGKKVYGKSQFWPLIYQANFTMDTHPDSLEDNTSLQVPALEGTAANPSKADYRRLAEASQMVSDAYKKFGLNEKAGEYARFAKKWQGLGS</sequence>
<dbReference type="SUPFAM" id="SSF47729">
    <property type="entry name" value="IHF-like DNA-binding proteins"/>
    <property type="match status" value="1"/>
</dbReference>
<dbReference type="Gene3D" id="4.10.520.10">
    <property type="entry name" value="IHF-like DNA-binding proteins"/>
    <property type="match status" value="1"/>
</dbReference>
<keyword evidence="6" id="KW-0812">Transmembrane</keyword>
<keyword evidence="6" id="KW-0472">Membrane</keyword>
<dbReference type="GO" id="GO:0030527">
    <property type="term" value="F:structural constituent of chromatin"/>
    <property type="evidence" value="ECO:0007669"/>
    <property type="project" value="InterPro"/>
</dbReference>
<dbReference type="InterPro" id="IPR010992">
    <property type="entry name" value="IHF-like_DNA-bd_dom_sf"/>
</dbReference>
<dbReference type="GO" id="GO:0003677">
    <property type="term" value="F:DNA binding"/>
    <property type="evidence" value="ECO:0007669"/>
    <property type="project" value="UniProtKB-KW"/>
</dbReference>
<feature type="compositionally biased region" description="Acidic residues" evidence="5">
    <location>
        <begin position="142"/>
        <end position="159"/>
    </location>
</feature>
<evidence type="ECO:0000256" key="6">
    <source>
        <dbReference type="SAM" id="Phobius"/>
    </source>
</evidence>
<dbReference type="Pfam" id="PF00216">
    <property type="entry name" value="Bac_DNA_binding"/>
    <property type="match status" value="1"/>
</dbReference>
<dbReference type="GO" id="GO:0030261">
    <property type="term" value="P:chromosome condensation"/>
    <property type="evidence" value="ECO:0007669"/>
    <property type="project" value="UniProtKB-KW"/>
</dbReference>
<evidence type="ECO:0000256" key="5">
    <source>
        <dbReference type="SAM" id="MobiDB-lite"/>
    </source>
</evidence>
<feature type="compositionally biased region" description="Acidic residues" evidence="5">
    <location>
        <begin position="167"/>
        <end position="209"/>
    </location>
</feature>
<proteinExistence type="inferred from homology"/>
<evidence type="ECO:0000256" key="2">
    <source>
        <dbReference type="ARBA" id="ARBA00023067"/>
    </source>
</evidence>
<dbReference type="CDD" id="cd13831">
    <property type="entry name" value="HU"/>
    <property type="match status" value="1"/>
</dbReference>
<dbReference type="PANTHER" id="PTHR33175:SF3">
    <property type="entry name" value="DNA-BINDING PROTEIN HU-BETA"/>
    <property type="match status" value="1"/>
</dbReference>